<gene>
    <name evidence="1" type="ORF">WKI67_26210</name>
</gene>
<sequence length="54" mass="5718">MTNNGGRSNEPTGDGFGPRRAWWLRISGPAEGRAAREGDGLFARAAGHPKIQGL</sequence>
<reference evidence="1" key="1">
    <citation type="submission" date="2024-03" db="EMBL/GenBank/DDBJ databases">
        <title>Novel Streptomyces species of biotechnological and ecological value are a feature of Machair soil.</title>
        <authorList>
            <person name="Prole J.R."/>
            <person name="Goodfellow M."/>
            <person name="Allenby N."/>
            <person name="Ward A.C."/>
        </authorList>
    </citation>
    <scope>NUCLEOTIDE SEQUENCE</scope>
    <source>
        <strain evidence="1">MS2.AVA.5</strain>
    </source>
</reference>
<evidence type="ECO:0000313" key="2">
    <source>
        <dbReference type="Proteomes" id="UP001377168"/>
    </source>
</evidence>
<accession>A0ACC6PZH5</accession>
<proteinExistence type="predicted"/>
<keyword evidence="2" id="KW-1185">Reference proteome</keyword>
<dbReference type="EMBL" id="JBBKAJ010000022">
    <property type="protein sequence ID" value="MEJ8636860.1"/>
    <property type="molecule type" value="Genomic_DNA"/>
</dbReference>
<organism evidence="1 2">
    <name type="scientific">Streptomyces achmelvichensis</name>
    <dbReference type="NCBI Taxonomy" id="3134111"/>
    <lineage>
        <taxon>Bacteria</taxon>
        <taxon>Bacillati</taxon>
        <taxon>Actinomycetota</taxon>
        <taxon>Actinomycetes</taxon>
        <taxon>Kitasatosporales</taxon>
        <taxon>Streptomycetaceae</taxon>
        <taxon>Streptomyces</taxon>
    </lineage>
</organism>
<evidence type="ECO:0000313" key="1">
    <source>
        <dbReference type="EMBL" id="MEJ8636860.1"/>
    </source>
</evidence>
<protein>
    <submittedName>
        <fullName evidence="1">Uncharacterized protein</fullName>
    </submittedName>
</protein>
<comment type="caution">
    <text evidence="1">The sequence shown here is derived from an EMBL/GenBank/DDBJ whole genome shotgun (WGS) entry which is preliminary data.</text>
</comment>
<name>A0ACC6PZH5_9ACTN</name>
<dbReference type="Proteomes" id="UP001377168">
    <property type="component" value="Unassembled WGS sequence"/>
</dbReference>